<evidence type="ECO:0000313" key="4">
    <source>
        <dbReference type="Proteomes" id="UP000020529"/>
    </source>
</evidence>
<evidence type="ECO:0000256" key="1">
    <source>
        <dbReference type="SAM" id="SignalP"/>
    </source>
</evidence>
<dbReference type="InterPro" id="IPR045711">
    <property type="entry name" value="GH123-like_N"/>
</dbReference>
<evidence type="ECO:0000259" key="2">
    <source>
        <dbReference type="Pfam" id="PF19543"/>
    </source>
</evidence>
<dbReference type="AlphaFoldDB" id="A0A015SRT2"/>
<dbReference type="Proteomes" id="UP000020529">
    <property type="component" value="Unassembled WGS sequence"/>
</dbReference>
<reference evidence="3 4" key="1">
    <citation type="submission" date="2014-02" db="EMBL/GenBank/DDBJ databases">
        <authorList>
            <person name="Sears C."/>
            <person name="Carroll K."/>
            <person name="Sack B.R."/>
            <person name="Qadri F."/>
            <person name="Myers L.L."/>
            <person name="Chung G.-T."/>
            <person name="Escheverria P."/>
            <person name="Fraser C.M."/>
            <person name="Sadzewicz L."/>
            <person name="Shefchek K.A."/>
            <person name="Tallon L."/>
            <person name="Das S.P."/>
            <person name="Daugherty S."/>
            <person name="Mongodin E.F."/>
        </authorList>
    </citation>
    <scope>NUCLEOTIDE SEQUENCE [LARGE SCALE GENOMIC DNA]</scope>
    <source>
        <strain evidence="4">3988T(B)14</strain>
    </source>
</reference>
<name>A0A015SRT2_BACFG</name>
<gene>
    <name evidence="3" type="ORF">M124_1258</name>
</gene>
<proteinExistence type="predicted"/>
<feature type="chain" id="PRO_5001476621" description="Glycoside hydrolase 123-like N-terminal domain-containing protein" evidence="1">
    <location>
        <begin position="20"/>
        <end position="1009"/>
    </location>
</feature>
<keyword evidence="1" id="KW-0732">Signal</keyword>
<evidence type="ECO:0000313" key="3">
    <source>
        <dbReference type="EMBL" id="EXY74919.1"/>
    </source>
</evidence>
<sequence>MKKLFLWALSALLTLPAAAQDFVPEASFYGENYWTPDTLGNHRAIVSVNTPASVAEAYIPWRRRDANPEQKGIIVINVSTGKAVDNVLPVEINREYGRIRFDASGNAGDYYVYYLPYHTSGGPYPKVNYPQQPDKADPQWKATCKATPAGKAVQAKLVRFESLGSFNSFYPMEIIATAQEKQALIDANSNKPFLLLPEDRKYPIRMFDDLSYRQVTQGATGEFFGEADLNEYYVLQLGLWAFKNPVNGVKVTFTDLKGRNESIPASALTCFNTEGTDWLGRPIHPEVNVGKGRVQPLWIGIQMPEHAGRGIYRGTVTVSDLSGASQEVNIAINLSDNVLVDKGDGDLWRLSRLRWLNSQYAVNNRPVKPFIPIKVADRTISVLGRSVTAGELGLPASIQSYFTEEMTSIGKEPKDILSQPMEFVIRQNGKPLPVAITSPLKFGKKEDGTVSWTATGKAGALDITVLASMEFDGFMNYQIKVKAAENTSVDDIALLTSMPATTAKYRLGMGYEGSLRPKSDQWKWHVERNQEGFWFGDVNAGMQCLFRAENYRRPLNTNFYKMQPLNMPPSWFNDGKGGISYKEKGNQVDIKTYSGSRTLQKGEELNFDFLVLVTPFKPIDTMKQWTDRYYHGYQPAEKLKEGDAHAYQAVDVVGETGANVINLHHGNAVNPHINYPFFRPAFMKQYVDESHAKGYKVKIYYTVRELTNHAPELFALKSLGHEIFSPGKGGGYAWLQEHLDGDYIGAWFVDAYKDAAIVNTGISRWHNFYVEGLNWLTKNVGIDGVYIDDLAFDRNTMKRIRRVLESNRPDPRIDVHSANQFNPADGYINSIFLYMEHMPYLDRLWFGEYFKYEKSPEYWLTDVSGIPFGMMSEMLQDGGNPYRGMLYGMTAREPMESVPSQLWKVWDAFGIKDSRMMGYWVSYNPVKTGRNDVLATSFVKDGKVMIAIASWAKKDSDIKLQIDWEKLGIDADKARLTAPDIKGFQEGFSLSPKDKIKVPKDKGFIFILE</sequence>
<comment type="caution">
    <text evidence="3">The sequence shown here is derived from an EMBL/GenBank/DDBJ whole genome shotgun (WGS) entry which is preliminary data.</text>
</comment>
<dbReference type="EMBL" id="JGCY01000256">
    <property type="protein sequence ID" value="EXY74919.1"/>
    <property type="molecule type" value="Genomic_DNA"/>
</dbReference>
<dbReference type="RefSeq" id="WP_022348213.1">
    <property type="nucleotide sequence ID" value="NZ_JGCY01000256.1"/>
</dbReference>
<accession>A0A015SRT2</accession>
<dbReference type="PATRIC" id="fig|1339315.3.peg.2037"/>
<feature type="domain" description="Glycoside hydrolase 123-like N-terminal" evidence="2">
    <location>
        <begin position="33"/>
        <end position="1009"/>
    </location>
</feature>
<feature type="signal peptide" evidence="1">
    <location>
        <begin position="1"/>
        <end position="19"/>
    </location>
</feature>
<organism evidence="3 4">
    <name type="scientific">Bacteroides fragilis str. 3988T(B)14</name>
    <dbReference type="NCBI Taxonomy" id="1339315"/>
    <lineage>
        <taxon>Bacteria</taxon>
        <taxon>Pseudomonadati</taxon>
        <taxon>Bacteroidota</taxon>
        <taxon>Bacteroidia</taxon>
        <taxon>Bacteroidales</taxon>
        <taxon>Bacteroidaceae</taxon>
        <taxon>Bacteroides</taxon>
    </lineage>
</organism>
<protein>
    <recommendedName>
        <fullName evidence="2">Glycoside hydrolase 123-like N-terminal domain-containing protein</fullName>
    </recommendedName>
</protein>
<dbReference type="Pfam" id="PF19543">
    <property type="entry name" value="GH123_N"/>
    <property type="match status" value="1"/>
</dbReference>